<keyword evidence="1" id="KW-0812">Transmembrane</keyword>
<evidence type="ECO:0000256" key="2">
    <source>
        <dbReference type="SAM" id="SignalP"/>
    </source>
</evidence>
<dbReference type="Proteomes" id="UP000234420">
    <property type="component" value="Unassembled WGS sequence"/>
</dbReference>
<comment type="caution">
    <text evidence="3">The sequence shown here is derived from an EMBL/GenBank/DDBJ whole genome shotgun (WGS) entry which is preliminary data.</text>
</comment>
<feature type="signal peptide" evidence="2">
    <location>
        <begin position="1"/>
        <end position="33"/>
    </location>
</feature>
<reference evidence="3 4" key="1">
    <citation type="journal article" date="2018" name="Syst. Appl. Microbiol.">
        <title>Photobacterium carnosum sp. nov., isolated from spoiled modified atmosphere packaged poultry meat.</title>
        <authorList>
            <person name="Hilgarth M."/>
            <person name="Fuertes S."/>
            <person name="Ehrmann M."/>
            <person name="Vogel R.F."/>
        </authorList>
    </citation>
    <scope>NUCLEOTIDE SEQUENCE [LARGE SCALE GENOMIC DNA]</scope>
    <source>
        <strain evidence="3 4">TMW 2.2021</strain>
    </source>
</reference>
<dbReference type="EMBL" id="NPIB01000020">
    <property type="protein sequence ID" value="PLC57042.1"/>
    <property type="molecule type" value="Genomic_DNA"/>
</dbReference>
<feature type="transmembrane region" description="Helical" evidence="1">
    <location>
        <begin position="57"/>
        <end position="78"/>
    </location>
</feature>
<evidence type="ECO:0000313" key="3">
    <source>
        <dbReference type="EMBL" id="PLC57042.1"/>
    </source>
</evidence>
<keyword evidence="2" id="KW-0732">Signal</keyword>
<feature type="transmembrane region" description="Helical" evidence="1">
    <location>
        <begin position="99"/>
        <end position="118"/>
    </location>
</feature>
<keyword evidence="4" id="KW-1185">Reference proteome</keyword>
<feature type="chain" id="PRO_5014937204" description="Integrating conjugative element membrane protein" evidence="2">
    <location>
        <begin position="34"/>
        <end position="128"/>
    </location>
</feature>
<proteinExistence type="predicted"/>
<evidence type="ECO:0000313" key="4">
    <source>
        <dbReference type="Proteomes" id="UP000234420"/>
    </source>
</evidence>
<organism evidence="3 4">
    <name type="scientific">Photobacterium carnosum</name>
    <dbReference type="NCBI Taxonomy" id="2023717"/>
    <lineage>
        <taxon>Bacteria</taxon>
        <taxon>Pseudomonadati</taxon>
        <taxon>Pseudomonadota</taxon>
        <taxon>Gammaproteobacteria</taxon>
        <taxon>Vibrionales</taxon>
        <taxon>Vibrionaceae</taxon>
        <taxon>Photobacterium</taxon>
    </lineage>
</organism>
<dbReference type="InterPro" id="IPR021356">
    <property type="entry name" value="Integr_conj_element_PFL4702"/>
</dbReference>
<keyword evidence="1" id="KW-1133">Transmembrane helix</keyword>
<dbReference type="AlphaFoldDB" id="A0A2N4UPV5"/>
<dbReference type="RefSeq" id="WP_065208216.1">
    <property type="nucleotide sequence ID" value="NZ_JABJXE010000015.1"/>
</dbReference>
<sequence length="128" mass="13313">MKNLKKPLNVFKKTKVRTATLLLSTICSVQAHAAGGSLPSADVPGGASSDYIATGKNIVFGVAGVVIAAIVLAAFVVVSQNTIAAYNNWRNGKSTFFDLGLNVAVAIILIIAVIWIMGTAKDSFGLSF</sequence>
<name>A0A2N4UPV5_9GAMM</name>
<keyword evidence="1" id="KW-0472">Membrane</keyword>
<gene>
    <name evidence="3" type="ORF">CIK00_14765</name>
</gene>
<evidence type="ECO:0000256" key="1">
    <source>
        <dbReference type="SAM" id="Phobius"/>
    </source>
</evidence>
<protein>
    <recommendedName>
        <fullName evidence="5">Integrating conjugative element membrane protein</fullName>
    </recommendedName>
</protein>
<dbReference type="Pfam" id="PF11190">
    <property type="entry name" value="DUF2976"/>
    <property type="match status" value="1"/>
</dbReference>
<accession>A0A2N4UPV5</accession>
<evidence type="ECO:0008006" key="5">
    <source>
        <dbReference type="Google" id="ProtNLM"/>
    </source>
</evidence>